<gene>
    <name evidence="2" type="ORF">V2I87_14950</name>
</gene>
<feature type="transmembrane region" description="Helical" evidence="1">
    <location>
        <begin position="68"/>
        <end position="90"/>
    </location>
</feature>
<name>A0ABU7NA43_PSEVI</name>
<reference evidence="2 3" key="1">
    <citation type="submission" date="2024-01" db="EMBL/GenBank/DDBJ databases">
        <title>Characterization of Pseudomonas viridiflava in Georgia, USA.</title>
        <authorList>
            <person name="Zhao M."/>
            <person name="Dutta B."/>
        </authorList>
    </citation>
    <scope>NUCLEOTIDE SEQUENCE [LARGE SCALE GENOMIC DNA]</scope>
    <source>
        <strain evidence="2 3">21GA0539</strain>
    </source>
</reference>
<evidence type="ECO:0000256" key="1">
    <source>
        <dbReference type="SAM" id="Phobius"/>
    </source>
</evidence>
<keyword evidence="3" id="KW-1185">Reference proteome</keyword>
<dbReference type="Proteomes" id="UP001343600">
    <property type="component" value="Unassembled WGS sequence"/>
</dbReference>
<dbReference type="EMBL" id="JAZEIP010000023">
    <property type="protein sequence ID" value="MEE4041391.1"/>
    <property type="molecule type" value="Genomic_DNA"/>
</dbReference>
<sequence>MTGLTLHNGNPLTLQYARLFKETDLLGRTIKEDQKLGKQSRNKPGPLDPKLMYFYAPYTFRARYFPMFMFSIFMCIFSLAITTSIITQAWFGHDRDASMDTFKLMMGTSVIMSAGGILLARGRLWGMWVLVALLAICLAAVLVTWALLDRRVDESSSMLGVLFPLLGFLSLNSRRHRELREQFVFNRAQRKVLRKEYKLRDARKRHIESRRAMLRERKARRR</sequence>
<keyword evidence="1" id="KW-0472">Membrane</keyword>
<evidence type="ECO:0000313" key="3">
    <source>
        <dbReference type="Proteomes" id="UP001343600"/>
    </source>
</evidence>
<keyword evidence="1" id="KW-1133">Transmembrane helix</keyword>
<proteinExistence type="predicted"/>
<feature type="transmembrane region" description="Helical" evidence="1">
    <location>
        <begin position="102"/>
        <end position="120"/>
    </location>
</feature>
<protein>
    <submittedName>
        <fullName evidence="2">Uncharacterized protein</fullName>
    </submittedName>
</protein>
<evidence type="ECO:0000313" key="2">
    <source>
        <dbReference type="EMBL" id="MEE4041391.1"/>
    </source>
</evidence>
<feature type="transmembrane region" description="Helical" evidence="1">
    <location>
        <begin position="154"/>
        <end position="171"/>
    </location>
</feature>
<comment type="caution">
    <text evidence="2">The sequence shown here is derived from an EMBL/GenBank/DDBJ whole genome shotgun (WGS) entry which is preliminary data.</text>
</comment>
<dbReference type="RefSeq" id="WP_330513336.1">
    <property type="nucleotide sequence ID" value="NZ_JAZEIH010000026.1"/>
</dbReference>
<keyword evidence="1" id="KW-0812">Transmembrane</keyword>
<organism evidence="2 3">
    <name type="scientific">Pseudomonas viridiflava</name>
    <name type="common">Phytomonas viridiflava</name>
    <dbReference type="NCBI Taxonomy" id="33069"/>
    <lineage>
        <taxon>Bacteria</taxon>
        <taxon>Pseudomonadati</taxon>
        <taxon>Pseudomonadota</taxon>
        <taxon>Gammaproteobacteria</taxon>
        <taxon>Pseudomonadales</taxon>
        <taxon>Pseudomonadaceae</taxon>
        <taxon>Pseudomonas</taxon>
    </lineage>
</organism>
<accession>A0ABU7NA43</accession>
<feature type="transmembrane region" description="Helical" evidence="1">
    <location>
        <begin position="127"/>
        <end position="148"/>
    </location>
</feature>